<sequence length="89" mass="9599">MANTKQALKRVRQNDKRNAINTSLKSRVKTLRKNSLAAAVEGNKDAATKAFVQFSSAVDICAKKSIFHKNKAANLKSKTAKAIKAAQAA</sequence>
<protein>
    <recommendedName>
        <fullName evidence="7 8">Small ribosomal subunit protein bS20</fullName>
    </recommendedName>
</protein>
<dbReference type="Proteomes" id="UP000239907">
    <property type="component" value="Unassembled WGS sequence"/>
</dbReference>
<proteinExistence type="inferred from homology"/>
<comment type="caution">
    <text evidence="9">The sequence shown here is derived from an EMBL/GenBank/DDBJ whole genome shotgun (WGS) entry which is preliminary data.</text>
</comment>
<dbReference type="GO" id="GO:0070181">
    <property type="term" value="F:small ribosomal subunit rRNA binding"/>
    <property type="evidence" value="ECO:0007669"/>
    <property type="project" value="TreeGrafter"/>
</dbReference>
<dbReference type="AlphaFoldDB" id="A0A2S7U6T0"/>
<evidence type="ECO:0000256" key="8">
    <source>
        <dbReference type="HAMAP-Rule" id="MF_00500"/>
    </source>
</evidence>
<evidence type="ECO:0000256" key="4">
    <source>
        <dbReference type="ARBA" id="ARBA00022884"/>
    </source>
</evidence>
<dbReference type="InterPro" id="IPR036510">
    <property type="entry name" value="Ribosomal_bS20_sf"/>
</dbReference>
<dbReference type="SUPFAM" id="SSF46992">
    <property type="entry name" value="Ribosomal protein S20"/>
    <property type="match status" value="1"/>
</dbReference>
<accession>A0A2S7U6T0</accession>
<keyword evidence="5 8" id="KW-0689">Ribosomal protein</keyword>
<evidence type="ECO:0000313" key="9">
    <source>
        <dbReference type="EMBL" id="PQJ30227.1"/>
    </source>
</evidence>
<keyword evidence="3 8" id="KW-0699">rRNA-binding</keyword>
<evidence type="ECO:0000256" key="3">
    <source>
        <dbReference type="ARBA" id="ARBA00022730"/>
    </source>
</evidence>
<dbReference type="EMBL" id="MQWA01000001">
    <property type="protein sequence ID" value="PQJ30227.1"/>
    <property type="molecule type" value="Genomic_DNA"/>
</dbReference>
<dbReference type="GO" id="GO:0006412">
    <property type="term" value="P:translation"/>
    <property type="evidence" value="ECO:0007669"/>
    <property type="project" value="UniProtKB-UniRule"/>
</dbReference>
<dbReference type="InterPro" id="IPR002583">
    <property type="entry name" value="Ribosomal_bS20"/>
</dbReference>
<name>A0A2S7U6T0_9BACT</name>
<dbReference type="OrthoDB" id="199637at2"/>
<dbReference type="PANTHER" id="PTHR33398">
    <property type="entry name" value="30S RIBOSOMAL PROTEIN S20"/>
    <property type="match status" value="1"/>
</dbReference>
<comment type="similarity">
    <text evidence="2 8">Belongs to the bacterial ribosomal protein bS20 family.</text>
</comment>
<evidence type="ECO:0000256" key="5">
    <source>
        <dbReference type="ARBA" id="ARBA00022980"/>
    </source>
</evidence>
<dbReference type="HAMAP" id="MF_00500">
    <property type="entry name" value="Ribosomal_bS20"/>
    <property type="match status" value="1"/>
</dbReference>
<reference evidence="9 10" key="1">
    <citation type="submission" date="2016-12" db="EMBL/GenBank/DDBJ databases">
        <title>Study of bacterial adaptation to deep sea.</title>
        <authorList>
            <person name="Song J."/>
            <person name="Yoshizawa S."/>
            <person name="Kogure K."/>
        </authorList>
    </citation>
    <scope>NUCLEOTIDE SEQUENCE [LARGE SCALE GENOMIC DNA]</scope>
    <source>
        <strain evidence="9 10">SAORIC-165</strain>
    </source>
</reference>
<evidence type="ECO:0000256" key="1">
    <source>
        <dbReference type="ARBA" id="ARBA00003134"/>
    </source>
</evidence>
<dbReference type="GO" id="GO:0003735">
    <property type="term" value="F:structural constituent of ribosome"/>
    <property type="evidence" value="ECO:0007669"/>
    <property type="project" value="InterPro"/>
</dbReference>
<evidence type="ECO:0000256" key="7">
    <source>
        <dbReference type="ARBA" id="ARBA00035136"/>
    </source>
</evidence>
<dbReference type="GO" id="GO:0015935">
    <property type="term" value="C:small ribosomal subunit"/>
    <property type="evidence" value="ECO:0007669"/>
    <property type="project" value="TreeGrafter"/>
</dbReference>
<dbReference type="NCBIfam" id="TIGR00029">
    <property type="entry name" value="S20"/>
    <property type="match status" value="1"/>
</dbReference>
<dbReference type="RefSeq" id="WP_105044751.1">
    <property type="nucleotide sequence ID" value="NZ_MQWA01000001.1"/>
</dbReference>
<gene>
    <name evidence="8" type="primary">rpsT</name>
    <name evidence="9" type="ORF">BSZ32_02610</name>
</gene>
<keyword evidence="6 8" id="KW-0687">Ribonucleoprotein</keyword>
<keyword evidence="4 8" id="KW-0694">RNA-binding</keyword>
<evidence type="ECO:0000313" key="10">
    <source>
        <dbReference type="Proteomes" id="UP000239907"/>
    </source>
</evidence>
<comment type="function">
    <text evidence="1 8">Binds directly to 16S ribosomal RNA.</text>
</comment>
<evidence type="ECO:0000256" key="2">
    <source>
        <dbReference type="ARBA" id="ARBA00007634"/>
    </source>
</evidence>
<keyword evidence="10" id="KW-1185">Reference proteome</keyword>
<organism evidence="9 10">
    <name type="scientific">Rubritalea profundi</name>
    <dbReference type="NCBI Taxonomy" id="1658618"/>
    <lineage>
        <taxon>Bacteria</taxon>
        <taxon>Pseudomonadati</taxon>
        <taxon>Verrucomicrobiota</taxon>
        <taxon>Verrucomicrobiia</taxon>
        <taxon>Verrucomicrobiales</taxon>
        <taxon>Rubritaleaceae</taxon>
        <taxon>Rubritalea</taxon>
    </lineage>
</organism>
<evidence type="ECO:0000256" key="6">
    <source>
        <dbReference type="ARBA" id="ARBA00023274"/>
    </source>
</evidence>
<dbReference type="PANTHER" id="PTHR33398:SF1">
    <property type="entry name" value="SMALL RIBOSOMAL SUBUNIT PROTEIN BS20C"/>
    <property type="match status" value="1"/>
</dbReference>
<dbReference type="Pfam" id="PF01649">
    <property type="entry name" value="Ribosomal_S20p"/>
    <property type="match status" value="1"/>
</dbReference>
<dbReference type="Gene3D" id="1.20.58.110">
    <property type="entry name" value="Ribosomal protein S20"/>
    <property type="match status" value="1"/>
</dbReference>